<dbReference type="Proteomes" id="UP000481861">
    <property type="component" value="Unassembled WGS sequence"/>
</dbReference>
<evidence type="ECO:0000256" key="1">
    <source>
        <dbReference type="SAM" id="MobiDB-lite"/>
    </source>
</evidence>
<feature type="compositionally biased region" description="Pro residues" evidence="1">
    <location>
        <begin position="20"/>
        <end position="34"/>
    </location>
</feature>
<feature type="region of interest" description="Disordered" evidence="1">
    <location>
        <begin position="1"/>
        <end position="38"/>
    </location>
</feature>
<dbReference type="OrthoDB" id="3755880at2759"/>
<accession>A0A7C8M4A3</accession>
<name>A0A7C8M4A3_9PLEO</name>
<protein>
    <submittedName>
        <fullName evidence="2">Uncharacterized protein</fullName>
    </submittedName>
</protein>
<dbReference type="AlphaFoldDB" id="A0A7C8M4A3"/>
<keyword evidence="3" id="KW-1185">Reference proteome</keyword>
<dbReference type="EMBL" id="JAADJZ010000034">
    <property type="protein sequence ID" value="KAF2865303.1"/>
    <property type="molecule type" value="Genomic_DNA"/>
</dbReference>
<sequence length="283" mass="31220">MSPLELDPLKMSPPDIFVSPPSPTTSAPPSPALPPTSASATDLIVEESHASTSSNCITSPILQVPNHDPITTTLTPLELSILLPTLHIYILPHHPSIALLPASTTSHTGLLTALRWRETELHDPTSEIPITVPGLIQMYQSLAFLGLPPSSRELLALNAQITAEMRTGLCLAEYKAIWALRALPFTERFIGLLLRGLVDVHRRLSRAANREGLTEALRWDEGLREEVEEWVAVLRWVEGEDGLEEKVNDMLVMIEREEKWAGRLGRGKSAVEGRKSALETVYE</sequence>
<organism evidence="2 3">
    <name type="scientific">Massariosphaeria phaeospora</name>
    <dbReference type="NCBI Taxonomy" id="100035"/>
    <lineage>
        <taxon>Eukaryota</taxon>
        <taxon>Fungi</taxon>
        <taxon>Dikarya</taxon>
        <taxon>Ascomycota</taxon>
        <taxon>Pezizomycotina</taxon>
        <taxon>Dothideomycetes</taxon>
        <taxon>Pleosporomycetidae</taxon>
        <taxon>Pleosporales</taxon>
        <taxon>Pleosporales incertae sedis</taxon>
        <taxon>Massariosphaeria</taxon>
    </lineage>
</organism>
<evidence type="ECO:0000313" key="2">
    <source>
        <dbReference type="EMBL" id="KAF2865303.1"/>
    </source>
</evidence>
<reference evidence="2 3" key="1">
    <citation type="submission" date="2020-01" db="EMBL/GenBank/DDBJ databases">
        <authorList>
            <consortium name="DOE Joint Genome Institute"/>
            <person name="Haridas S."/>
            <person name="Albert R."/>
            <person name="Binder M."/>
            <person name="Bloem J."/>
            <person name="Labutti K."/>
            <person name="Salamov A."/>
            <person name="Andreopoulos B."/>
            <person name="Baker S.E."/>
            <person name="Barry K."/>
            <person name="Bills G."/>
            <person name="Bluhm B.H."/>
            <person name="Cannon C."/>
            <person name="Castanera R."/>
            <person name="Culley D.E."/>
            <person name="Daum C."/>
            <person name="Ezra D."/>
            <person name="Gonzalez J.B."/>
            <person name="Henrissat B."/>
            <person name="Kuo A."/>
            <person name="Liang C."/>
            <person name="Lipzen A."/>
            <person name="Lutzoni F."/>
            <person name="Magnuson J."/>
            <person name="Mondo S."/>
            <person name="Nolan M."/>
            <person name="Ohm R."/>
            <person name="Pangilinan J."/>
            <person name="Park H.-J.H."/>
            <person name="Ramirez L."/>
            <person name="Alfaro M."/>
            <person name="Sun H."/>
            <person name="Tritt A."/>
            <person name="Yoshinaga Y."/>
            <person name="Zwiers L.-H.L."/>
            <person name="Turgeon B.G."/>
            <person name="Goodwin S.B."/>
            <person name="Spatafora J.W."/>
            <person name="Crous P.W."/>
            <person name="Grigoriev I.V."/>
        </authorList>
    </citation>
    <scope>NUCLEOTIDE SEQUENCE [LARGE SCALE GENOMIC DNA]</scope>
    <source>
        <strain evidence="2 3">CBS 611.86</strain>
    </source>
</reference>
<evidence type="ECO:0000313" key="3">
    <source>
        <dbReference type="Proteomes" id="UP000481861"/>
    </source>
</evidence>
<comment type="caution">
    <text evidence="2">The sequence shown here is derived from an EMBL/GenBank/DDBJ whole genome shotgun (WGS) entry which is preliminary data.</text>
</comment>
<gene>
    <name evidence="2" type="ORF">BDV95DRAFT_612699</name>
</gene>
<proteinExistence type="predicted"/>